<proteinExistence type="predicted"/>
<dbReference type="EMBL" id="SSTD01004395">
    <property type="protein sequence ID" value="TYK23737.1"/>
    <property type="molecule type" value="Genomic_DNA"/>
</dbReference>
<reference evidence="2 3" key="1">
    <citation type="submission" date="2019-08" db="EMBL/GenBank/DDBJ databases">
        <title>Draft genome sequences of two oriental melons (Cucumis melo L. var makuwa).</title>
        <authorList>
            <person name="Kwon S.-Y."/>
        </authorList>
    </citation>
    <scope>NUCLEOTIDE SEQUENCE [LARGE SCALE GENOMIC DNA]</scope>
    <source>
        <strain evidence="3">cv. Chang Bougi</strain>
        <tissue evidence="2">Leaf</tissue>
    </source>
</reference>
<dbReference type="Gene3D" id="3.30.420.10">
    <property type="entry name" value="Ribonuclease H-like superfamily/Ribonuclease H"/>
    <property type="match status" value="1"/>
</dbReference>
<feature type="domain" description="Integrase catalytic" evidence="1">
    <location>
        <begin position="93"/>
        <end position="195"/>
    </location>
</feature>
<dbReference type="SUPFAM" id="SSF53098">
    <property type="entry name" value="Ribonuclease H-like"/>
    <property type="match status" value="1"/>
</dbReference>
<dbReference type="Proteomes" id="UP000321947">
    <property type="component" value="Unassembled WGS sequence"/>
</dbReference>
<evidence type="ECO:0000313" key="2">
    <source>
        <dbReference type="EMBL" id="TYK23737.1"/>
    </source>
</evidence>
<organism evidence="2 3">
    <name type="scientific">Cucumis melo var. makuwa</name>
    <name type="common">Oriental melon</name>
    <dbReference type="NCBI Taxonomy" id="1194695"/>
    <lineage>
        <taxon>Eukaryota</taxon>
        <taxon>Viridiplantae</taxon>
        <taxon>Streptophyta</taxon>
        <taxon>Embryophyta</taxon>
        <taxon>Tracheophyta</taxon>
        <taxon>Spermatophyta</taxon>
        <taxon>Magnoliopsida</taxon>
        <taxon>eudicotyledons</taxon>
        <taxon>Gunneridae</taxon>
        <taxon>Pentapetalae</taxon>
        <taxon>rosids</taxon>
        <taxon>fabids</taxon>
        <taxon>Cucurbitales</taxon>
        <taxon>Cucurbitaceae</taxon>
        <taxon>Benincaseae</taxon>
        <taxon>Cucumis</taxon>
    </lineage>
</organism>
<dbReference type="GO" id="GO:0015074">
    <property type="term" value="P:DNA integration"/>
    <property type="evidence" value="ECO:0007669"/>
    <property type="project" value="InterPro"/>
</dbReference>
<evidence type="ECO:0000313" key="3">
    <source>
        <dbReference type="Proteomes" id="UP000321947"/>
    </source>
</evidence>
<protein>
    <submittedName>
        <fullName evidence="2">Serine/threonine-protein kinase TIO-like</fullName>
    </submittedName>
</protein>
<dbReference type="Pfam" id="PF24626">
    <property type="entry name" value="SH3_Tf2-1"/>
    <property type="match status" value="1"/>
</dbReference>
<sequence>MRTSLHYDTDYVHRGRASTIKFYWMSRREVLLPIGNSPETKLNSNKGKQLFPVRIKQVMSGKKHLKPKKGCLNDASGLGIRAVLNQEGHPLELQGIPKTTVSDRDVKFLSHFWRSLWKKFDTNLLFSTTSHPQTDGQTEVTNRTLGSLIRCLSRDKPRQWDLTLPQAEFTFNHMENRSTRKSLFEKPWLTVFPSQEVKDYLEFISDSYKTVANSHKHFKEYQVGDLVMVYLLKSRYPTGGGGTIGLFQILERLGPNAYRLDLPATMRINLSFNVSDLSPYHALILFLWPPNVH</sequence>
<dbReference type="PROSITE" id="PS50994">
    <property type="entry name" value="INTEGRASE"/>
    <property type="match status" value="1"/>
</dbReference>
<dbReference type="PANTHER" id="PTHR35046">
    <property type="entry name" value="ZINC KNUCKLE (CCHC-TYPE) FAMILY PROTEIN"/>
    <property type="match status" value="1"/>
</dbReference>
<dbReference type="InterPro" id="IPR001584">
    <property type="entry name" value="Integrase_cat-core"/>
</dbReference>
<keyword evidence="2" id="KW-0418">Kinase</keyword>
<gene>
    <name evidence="2" type="ORF">E5676_scaffold1607G00520</name>
</gene>
<dbReference type="InterPro" id="IPR056924">
    <property type="entry name" value="SH3_Tf2-1"/>
</dbReference>
<comment type="caution">
    <text evidence="2">The sequence shown here is derived from an EMBL/GenBank/DDBJ whole genome shotgun (WGS) entry which is preliminary data.</text>
</comment>
<dbReference type="AlphaFoldDB" id="A0A5D3DJI9"/>
<dbReference type="GO" id="GO:0003676">
    <property type="term" value="F:nucleic acid binding"/>
    <property type="evidence" value="ECO:0007669"/>
    <property type="project" value="InterPro"/>
</dbReference>
<accession>A0A5D3DJI9</accession>
<dbReference type="InterPro" id="IPR012337">
    <property type="entry name" value="RNaseH-like_sf"/>
</dbReference>
<name>A0A5D3DJI9_CUCMM</name>
<dbReference type="InterPro" id="IPR036397">
    <property type="entry name" value="RNaseH_sf"/>
</dbReference>
<evidence type="ECO:0000259" key="1">
    <source>
        <dbReference type="PROSITE" id="PS50994"/>
    </source>
</evidence>
<dbReference type="GO" id="GO:0016301">
    <property type="term" value="F:kinase activity"/>
    <property type="evidence" value="ECO:0007669"/>
    <property type="project" value="UniProtKB-KW"/>
</dbReference>
<dbReference type="PANTHER" id="PTHR35046:SF26">
    <property type="entry name" value="RNA-DIRECTED DNA POLYMERASE"/>
    <property type="match status" value="1"/>
</dbReference>
<keyword evidence="2" id="KW-0808">Transferase</keyword>